<dbReference type="Gene3D" id="3.40.50.300">
    <property type="entry name" value="P-loop containing nucleotide triphosphate hydrolases"/>
    <property type="match status" value="1"/>
</dbReference>
<accession>A0A9P4XYK3</accession>
<proteinExistence type="predicted"/>
<feature type="domain" description="NB-ARC" evidence="1">
    <location>
        <begin position="21"/>
        <end position="179"/>
    </location>
</feature>
<keyword evidence="3" id="KW-1185">Reference proteome</keyword>
<evidence type="ECO:0000313" key="3">
    <source>
        <dbReference type="Proteomes" id="UP000803844"/>
    </source>
</evidence>
<evidence type="ECO:0000259" key="1">
    <source>
        <dbReference type="Pfam" id="PF00931"/>
    </source>
</evidence>
<dbReference type="SMART" id="SM00028">
    <property type="entry name" value="TPR"/>
    <property type="match status" value="3"/>
</dbReference>
<dbReference type="EMBL" id="MU032349">
    <property type="protein sequence ID" value="KAF3763152.1"/>
    <property type="molecule type" value="Genomic_DNA"/>
</dbReference>
<comment type="caution">
    <text evidence="2">The sequence shown here is derived from an EMBL/GenBank/DDBJ whole genome shotgun (WGS) entry which is preliminary data.</text>
</comment>
<dbReference type="SUPFAM" id="SSF52540">
    <property type="entry name" value="P-loop containing nucleoside triphosphate hydrolases"/>
    <property type="match status" value="1"/>
</dbReference>
<dbReference type="InterPro" id="IPR027417">
    <property type="entry name" value="P-loop_NTPase"/>
</dbReference>
<dbReference type="PANTHER" id="PTHR46082:SF6">
    <property type="entry name" value="AAA+ ATPASE DOMAIN-CONTAINING PROTEIN-RELATED"/>
    <property type="match status" value="1"/>
</dbReference>
<reference evidence="2" key="1">
    <citation type="journal article" date="2020" name="Phytopathology">
        <title>Genome sequence of the chestnut blight fungus Cryphonectria parasitica EP155: A fundamental resource for an archetypical invasive plant pathogen.</title>
        <authorList>
            <person name="Crouch J.A."/>
            <person name="Dawe A."/>
            <person name="Aerts A."/>
            <person name="Barry K."/>
            <person name="Churchill A.C.L."/>
            <person name="Grimwood J."/>
            <person name="Hillman B."/>
            <person name="Milgroom M.G."/>
            <person name="Pangilinan J."/>
            <person name="Smith M."/>
            <person name="Salamov A."/>
            <person name="Schmutz J."/>
            <person name="Yadav J."/>
            <person name="Grigoriev I.V."/>
            <person name="Nuss D."/>
        </authorList>
    </citation>
    <scope>NUCLEOTIDE SEQUENCE</scope>
    <source>
        <strain evidence="2">EP155</strain>
    </source>
</reference>
<dbReference type="Pfam" id="PF00931">
    <property type="entry name" value="NB-ARC"/>
    <property type="match status" value="1"/>
</dbReference>
<dbReference type="AlphaFoldDB" id="A0A9P4XYK3"/>
<organism evidence="2 3">
    <name type="scientific">Cryphonectria parasitica (strain ATCC 38755 / EP155)</name>
    <dbReference type="NCBI Taxonomy" id="660469"/>
    <lineage>
        <taxon>Eukaryota</taxon>
        <taxon>Fungi</taxon>
        <taxon>Dikarya</taxon>
        <taxon>Ascomycota</taxon>
        <taxon>Pezizomycotina</taxon>
        <taxon>Sordariomycetes</taxon>
        <taxon>Sordariomycetidae</taxon>
        <taxon>Diaporthales</taxon>
        <taxon>Cryphonectriaceae</taxon>
        <taxon>Cryphonectria-Endothia species complex</taxon>
        <taxon>Cryphonectria</taxon>
    </lineage>
</organism>
<sequence>MKLKPKQELQADWVAVLVFFHQNFQRLALVGLGGIGKTQIALKFAYWVRQAKPEYSIFWVPALSDATFEQACDAIARKLPAQVMDKNDDLKRVVQRYLSSGISGPWLLVVDNADDEDIFFGPSNSPGGLWDYLPDSEGGLTLFTTRSRKLAVETEADIIDIHEMDSDEAMGLLGKWLSQNQLVDAAAVRKLLKELTYLPLAITQAAAYLNSTQVSIADYLQLLRSTEKDIIKLLSREFRDGNRYPGSQNAVATTWLVSFEQIRKSNRTAADLLAFISCIEPKAIPRSLLPNPESEETFYAIGTLRGYAFLVSREDSVFDMHNLVHLATRAWVAKQGFTAQVKETAMRHLERIFPSDDFANRNLWRDYLPHALKLFEESKDLDIKEAADLYEQVGRCLRVDGRVKEAVACLRKCCLWKESNFSDETHPSRLASQHVLAGAYQENGQVKEAVELLEHVVKIRETTLDETHPSRLASQHELARAYQANGQVKEAVEHVVKEAVEHVVKIQETTLDETHPSRLASQHELARAYQANGQVKEAVELLEHVVKIQETTLDETHPSQLTSQHELARAYQANGQVKEAVEHVVKIQETTLDETHPSRLASQHELARAYQEIE</sequence>
<dbReference type="GeneID" id="63839376"/>
<dbReference type="Gene3D" id="1.25.40.10">
    <property type="entry name" value="Tetratricopeptide repeat domain"/>
    <property type="match status" value="2"/>
</dbReference>
<evidence type="ECO:0000313" key="2">
    <source>
        <dbReference type="EMBL" id="KAF3763152.1"/>
    </source>
</evidence>
<dbReference type="RefSeq" id="XP_040774113.1">
    <property type="nucleotide sequence ID" value="XM_040922247.1"/>
</dbReference>
<dbReference type="InterPro" id="IPR011990">
    <property type="entry name" value="TPR-like_helical_dom_sf"/>
</dbReference>
<dbReference type="InterPro" id="IPR053137">
    <property type="entry name" value="NLR-like"/>
</dbReference>
<dbReference type="InterPro" id="IPR002182">
    <property type="entry name" value="NB-ARC"/>
</dbReference>
<dbReference type="OrthoDB" id="5086500at2759"/>
<dbReference type="SUPFAM" id="SSF48452">
    <property type="entry name" value="TPR-like"/>
    <property type="match status" value="1"/>
</dbReference>
<dbReference type="InterPro" id="IPR019734">
    <property type="entry name" value="TPR_rpt"/>
</dbReference>
<protein>
    <recommendedName>
        <fullName evidence="1">NB-ARC domain-containing protein</fullName>
    </recommendedName>
</protein>
<name>A0A9P4XYK3_CRYP1</name>
<dbReference type="Pfam" id="PF13424">
    <property type="entry name" value="TPR_12"/>
    <property type="match status" value="2"/>
</dbReference>
<dbReference type="Proteomes" id="UP000803844">
    <property type="component" value="Unassembled WGS sequence"/>
</dbReference>
<gene>
    <name evidence="2" type="ORF">M406DRAFT_347016</name>
</gene>
<dbReference type="PANTHER" id="PTHR46082">
    <property type="entry name" value="ATP/GTP-BINDING PROTEIN-RELATED"/>
    <property type="match status" value="1"/>
</dbReference>
<dbReference type="GO" id="GO:0043531">
    <property type="term" value="F:ADP binding"/>
    <property type="evidence" value="ECO:0007669"/>
    <property type="project" value="InterPro"/>
</dbReference>